<dbReference type="AlphaFoldDB" id="A0A6F8ZK28"/>
<reference evidence="2 3" key="1">
    <citation type="submission" date="2020-02" db="EMBL/GenBank/DDBJ databases">
        <authorList>
            <person name="Hogendoorn C."/>
        </authorList>
    </citation>
    <scope>NUCLEOTIDE SEQUENCE [LARGE SCALE GENOMIC DNA]</scope>
    <source>
        <strain evidence="2">R501</strain>
    </source>
</reference>
<gene>
    <name evidence="2" type="ORF">R50_2595</name>
</gene>
<evidence type="ECO:0000256" key="1">
    <source>
        <dbReference type="SAM" id="MobiDB-lite"/>
    </source>
</evidence>
<organism evidence="2 3">
    <name type="scientific">Candidatus Hydrogenisulfobacillus filiaventi</name>
    <dbReference type="NCBI Taxonomy" id="2707344"/>
    <lineage>
        <taxon>Bacteria</taxon>
        <taxon>Bacillati</taxon>
        <taxon>Bacillota</taxon>
        <taxon>Clostridia</taxon>
        <taxon>Eubacteriales</taxon>
        <taxon>Clostridiales Family XVII. Incertae Sedis</taxon>
        <taxon>Candidatus Hydrogenisulfobacillus</taxon>
    </lineage>
</organism>
<dbReference type="KEGG" id="hfv:R50_2595"/>
<accession>A0A6F8ZK28</accession>
<evidence type="ECO:0000313" key="2">
    <source>
        <dbReference type="EMBL" id="CAB1130087.1"/>
    </source>
</evidence>
<sequence length="82" mass="8102">MWKTSLPHSIADPGLNPVGWGLGDSARDDPPAVGAGGPRAGATAGESAEAAGLRPGQTGGPPPAPAGADGQRSGQRRWHAGW</sequence>
<proteinExistence type="predicted"/>
<dbReference type="EMBL" id="LR778114">
    <property type="protein sequence ID" value="CAB1130087.1"/>
    <property type="molecule type" value="Genomic_DNA"/>
</dbReference>
<feature type="region of interest" description="Disordered" evidence="1">
    <location>
        <begin position="1"/>
        <end position="82"/>
    </location>
</feature>
<dbReference type="Proteomes" id="UP000503399">
    <property type="component" value="Chromosome"/>
</dbReference>
<name>A0A6F8ZK28_9FIRM</name>
<evidence type="ECO:0000313" key="3">
    <source>
        <dbReference type="Proteomes" id="UP000503399"/>
    </source>
</evidence>
<protein>
    <submittedName>
        <fullName evidence="2">Uncharacterized protein</fullName>
    </submittedName>
</protein>
<feature type="compositionally biased region" description="Low complexity" evidence="1">
    <location>
        <begin position="40"/>
        <end position="56"/>
    </location>
</feature>
<keyword evidence="3" id="KW-1185">Reference proteome</keyword>